<evidence type="ECO:0000256" key="1">
    <source>
        <dbReference type="ARBA" id="ARBA00001917"/>
    </source>
</evidence>
<evidence type="ECO:0000256" key="2">
    <source>
        <dbReference type="ARBA" id="ARBA00022630"/>
    </source>
</evidence>
<dbReference type="Gene3D" id="3.40.50.720">
    <property type="entry name" value="NAD(P)-binding Rossmann-like Domain"/>
    <property type="match status" value="1"/>
</dbReference>
<dbReference type="Gene3D" id="3.50.50.60">
    <property type="entry name" value="FAD/NAD(P)-binding domain"/>
    <property type="match status" value="1"/>
</dbReference>
<organism evidence="6 7">
    <name type="scientific">Sandarakinorhabdus glacialis</name>
    <dbReference type="NCBI Taxonomy" id="1614636"/>
    <lineage>
        <taxon>Bacteria</taxon>
        <taxon>Pseudomonadati</taxon>
        <taxon>Pseudomonadota</taxon>
        <taxon>Alphaproteobacteria</taxon>
        <taxon>Sphingomonadales</taxon>
        <taxon>Sphingosinicellaceae</taxon>
        <taxon>Sandarakinorhabdus</taxon>
    </lineage>
</organism>
<comment type="caution">
    <text evidence="6">The sequence shown here is derived from an EMBL/GenBank/DDBJ whole genome shotgun (WGS) entry which is preliminary data.</text>
</comment>
<dbReference type="InterPro" id="IPR023753">
    <property type="entry name" value="FAD/NAD-binding_dom"/>
</dbReference>
<dbReference type="InterPro" id="IPR051793">
    <property type="entry name" value="NADH:flavin_oxidoreductase"/>
</dbReference>
<evidence type="ECO:0000256" key="3">
    <source>
        <dbReference type="ARBA" id="ARBA00022643"/>
    </source>
</evidence>
<dbReference type="AlphaFoldDB" id="A0A917E3N4"/>
<dbReference type="InterPro" id="IPR036188">
    <property type="entry name" value="FAD/NAD-bd_sf"/>
</dbReference>
<proteinExistence type="predicted"/>
<feature type="domain" description="FAD/NAD(P)-binding" evidence="5">
    <location>
        <begin position="76"/>
        <end position="215"/>
    </location>
</feature>
<evidence type="ECO:0000259" key="5">
    <source>
        <dbReference type="Pfam" id="PF07992"/>
    </source>
</evidence>
<dbReference type="SUPFAM" id="SSF51905">
    <property type="entry name" value="FAD/NAD(P)-binding domain"/>
    <property type="match status" value="1"/>
</dbReference>
<evidence type="ECO:0000256" key="4">
    <source>
        <dbReference type="ARBA" id="ARBA00023002"/>
    </source>
</evidence>
<gene>
    <name evidence="6" type="ORF">GCM10011529_03510</name>
</gene>
<comment type="cofactor">
    <cofactor evidence="1">
        <name>FMN</name>
        <dbReference type="ChEBI" id="CHEBI:58210"/>
    </cofactor>
</comment>
<keyword evidence="2" id="KW-0285">Flavoprotein</keyword>
<dbReference type="Pfam" id="PF07992">
    <property type="entry name" value="Pyr_redox_2"/>
    <property type="match status" value="1"/>
</dbReference>
<keyword evidence="3" id="KW-0288">FMN</keyword>
<protein>
    <recommendedName>
        <fullName evidence="5">FAD/NAD(P)-binding domain-containing protein</fullName>
    </recommendedName>
</protein>
<dbReference type="PANTHER" id="PTHR42917">
    <property type="entry name" value="2,4-DIENOYL-COA REDUCTASE"/>
    <property type="match status" value="1"/>
</dbReference>
<reference evidence="6" key="2">
    <citation type="submission" date="2020-09" db="EMBL/GenBank/DDBJ databases">
        <authorList>
            <person name="Sun Q."/>
            <person name="Zhou Y."/>
        </authorList>
    </citation>
    <scope>NUCLEOTIDE SEQUENCE</scope>
    <source>
        <strain evidence="6">CGMCC 1.15519</strain>
    </source>
</reference>
<dbReference type="GO" id="GO:0016491">
    <property type="term" value="F:oxidoreductase activity"/>
    <property type="evidence" value="ECO:0007669"/>
    <property type="project" value="UniProtKB-KW"/>
</dbReference>
<evidence type="ECO:0000313" key="7">
    <source>
        <dbReference type="Proteomes" id="UP000635071"/>
    </source>
</evidence>
<reference evidence="6" key="1">
    <citation type="journal article" date="2014" name="Int. J. Syst. Evol. Microbiol.">
        <title>Complete genome sequence of Corynebacterium casei LMG S-19264T (=DSM 44701T), isolated from a smear-ripened cheese.</title>
        <authorList>
            <consortium name="US DOE Joint Genome Institute (JGI-PGF)"/>
            <person name="Walter F."/>
            <person name="Albersmeier A."/>
            <person name="Kalinowski J."/>
            <person name="Ruckert C."/>
        </authorList>
    </citation>
    <scope>NUCLEOTIDE SEQUENCE</scope>
    <source>
        <strain evidence="6">CGMCC 1.15519</strain>
    </source>
</reference>
<accession>A0A917E3N4</accession>
<keyword evidence="4" id="KW-0560">Oxidoreductase</keyword>
<keyword evidence="7" id="KW-1185">Reference proteome</keyword>
<sequence length="258" mass="27511">MEYAITADEIGHDVVLFERDETLGGAMDWAGNYAALPNMEMLSYQPKYHRKMIEKSSVDVRLGVDADVAAIMAEAPDVVVIATGAQPIAAPFEGLDAARASGFAIRIDDAMRRDNPPVIGMRVIIYGAGEGAELALDLKLRGHEVRLIDAGPAYAPANYIGSRVWAIMGMMAHVGLAVEPGHSLARLADGSAVFTTAGGETSVEADTVVICSVRRALNALEKALQSQPVSLHVVGDARTPRSYANAIHEAAYLSRQVR</sequence>
<dbReference type="RefSeq" id="WP_188761182.1">
    <property type="nucleotide sequence ID" value="NZ_BMJM01000001.1"/>
</dbReference>
<name>A0A917E3N4_9SPHN</name>
<evidence type="ECO:0000313" key="6">
    <source>
        <dbReference type="EMBL" id="GGE00571.1"/>
    </source>
</evidence>
<dbReference type="Proteomes" id="UP000635071">
    <property type="component" value="Unassembled WGS sequence"/>
</dbReference>
<dbReference type="EMBL" id="BMJM01000001">
    <property type="protein sequence ID" value="GGE00571.1"/>
    <property type="molecule type" value="Genomic_DNA"/>
</dbReference>
<dbReference type="PANTHER" id="PTHR42917:SF2">
    <property type="entry name" value="2,4-DIENOYL-COA REDUCTASE [(2E)-ENOYL-COA-PRODUCING]"/>
    <property type="match status" value="1"/>
</dbReference>